<name>A0A1E2URM9_9GAMM</name>
<evidence type="ECO:0000256" key="4">
    <source>
        <dbReference type="ARBA" id="ARBA00017099"/>
    </source>
</evidence>
<dbReference type="GO" id="GO:0008831">
    <property type="term" value="F:dTDP-4-dehydrorhamnose reductase activity"/>
    <property type="evidence" value="ECO:0007669"/>
    <property type="project" value="UniProtKB-EC"/>
</dbReference>
<evidence type="ECO:0000256" key="2">
    <source>
        <dbReference type="ARBA" id="ARBA00010944"/>
    </source>
</evidence>
<dbReference type="OrthoDB" id="9803892at2"/>
<comment type="pathway">
    <text evidence="1 6">Carbohydrate biosynthesis; dTDP-L-rhamnose biosynthesis.</text>
</comment>
<evidence type="ECO:0000256" key="5">
    <source>
        <dbReference type="ARBA" id="ARBA00048200"/>
    </source>
</evidence>
<sequence>MSTSHPKILLIGCDGQVGWELQRSLAVLADVTATSLCGSYGYALDLLNPDAVDKAVAEVGPDYIVNAAAHTAVDKAESEIELSEKLNTEAPAQLARLAAEHNAVFIHYSTDFVFDGESERPYREEDPTAPLGVYGATKLEGELRVLETEAAAMVFRTSWVYGNHGHNFMKTMLRLFRERDELKVVDDQIGAPTWSRMIAEATAQVIGQLQSGAKHAEELKGVYHLTNSGETSWYGFAREILELSGESCSLLPIATHEYPTPARRPAYSVLDNSKLNQVFSLTMPDWSSTLKRCMEDEKSTS</sequence>
<dbReference type="InterPro" id="IPR029903">
    <property type="entry name" value="RmlD-like-bd"/>
</dbReference>
<dbReference type="GO" id="GO:0019305">
    <property type="term" value="P:dTDP-rhamnose biosynthetic process"/>
    <property type="evidence" value="ECO:0007669"/>
    <property type="project" value="UniProtKB-UniPathway"/>
</dbReference>
<dbReference type="InterPro" id="IPR005913">
    <property type="entry name" value="dTDP_dehydrorham_reduct"/>
</dbReference>
<comment type="catalytic activity">
    <reaction evidence="5 6">
        <text>dTDP-beta-L-rhamnose + NADP(+) = dTDP-4-dehydro-beta-L-rhamnose + NADPH + H(+)</text>
        <dbReference type="Rhea" id="RHEA:21796"/>
        <dbReference type="ChEBI" id="CHEBI:15378"/>
        <dbReference type="ChEBI" id="CHEBI:57510"/>
        <dbReference type="ChEBI" id="CHEBI:57783"/>
        <dbReference type="ChEBI" id="CHEBI:58349"/>
        <dbReference type="ChEBI" id="CHEBI:62830"/>
        <dbReference type="EC" id="1.1.1.133"/>
    </reaction>
</comment>
<dbReference type="RefSeq" id="WP_069014188.1">
    <property type="nucleotide sequence ID" value="NZ_LVJW01000003.1"/>
</dbReference>
<evidence type="ECO:0000256" key="1">
    <source>
        <dbReference type="ARBA" id="ARBA00004781"/>
    </source>
</evidence>
<dbReference type="Pfam" id="PF04321">
    <property type="entry name" value="RmlD_sub_bind"/>
    <property type="match status" value="1"/>
</dbReference>
<dbReference type="InterPro" id="IPR036291">
    <property type="entry name" value="NAD(P)-bd_dom_sf"/>
</dbReference>
<dbReference type="STRING" id="1818881.A3196_10900"/>
<gene>
    <name evidence="8" type="ORF">A3196_10900</name>
</gene>
<feature type="domain" description="RmlD-like substrate binding" evidence="7">
    <location>
        <begin position="7"/>
        <end position="296"/>
    </location>
</feature>
<dbReference type="PANTHER" id="PTHR10491">
    <property type="entry name" value="DTDP-4-DEHYDRORHAMNOSE REDUCTASE"/>
    <property type="match status" value="1"/>
</dbReference>
<dbReference type="UniPathway" id="UPA00281"/>
<comment type="caution">
    <text evidence="8">The sequence shown here is derived from an EMBL/GenBank/DDBJ whole genome shotgun (WGS) entry which is preliminary data.</text>
</comment>
<dbReference type="PANTHER" id="PTHR10491:SF4">
    <property type="entry name" value="METHIONINE ADENOSYLTRANSFERASE 2 SUBUNIT BETA"/>
    <property type="match status" value="1"/>
</dbReference>
<accession>A0A1E2URM9</accession>
<keyword evidence="6" id="KW-0560">Oxidoreductase</keyword>
<dbReference type="EC" id="1.1.1.133" evidence="3 6"/>
<dbReference type="Gene3D" id="3.40.50.720">
    <property type="entry name" value="NAD(P)-binding Rossmann-like Domain"/>
    <property type="match status" value="1"/>
</dbReference>
<dbReference type="GO" id="GO:0005829">
    <property type="term" value="C:cytosol"/>
    <property type="evidence" value="ECO:0007669"/>
    <property type="project" value="TreeGrafter"/>
</dbReference>
<dbReference type="SUPFAM" id="SSF51735">
    <property type="entry name" value="NAD(P)-binding Rossmann-fold domains"/>
    <property type="match status" value="1"/>
</dbReference>
<dbReference type="AlphaFoldDB" id="A0A1E2URM9"/>
<dbReference type="Gene3D" id="3.90.25.10">
    <property type="entry name" value="UDP-galactose 4-epimerase, domain 1"/>
    <property type="match status" value="1"/>
</dbReference>
<dbReference type="UniPathway" id="UPA00124"/>
<comment type="similarity">
    <text evidence="2 6">Belongs to the dTDP-4-dehydrorhamnose reductase family.</text>
</comment>
<comment type="function">
    <text evidence="6">Catalyzes the reduction of dTDP-6-deoxy-L-lyxo-4-hexulose to yield dTDP-L-rhamnose.</text>
</comment>
<evidence type="ECO:0000256" key="3">
    <source>
        <dbReference type="ARBA" id="ARBA00012929"/>
    </source>
</evidence>
<proteinExistence type="inferred from homology"/>
<dbReference type="NCBIfam" id="TIGR01214">
    <property type="entry name" value="rmlD"/>
    <property type="match status" value="1"/>
</dbReference>
<keyword evidence="6" id="KW-0521">NADP</keyword>
<dbReference type="GO" id="GO:0009243">
    <property type="term" value="P:O antigen biosynthetic process"/>
    <property type="evidence" value="ECO:0007669"/>
    <property type="project" value="UniProtKB-UniPathway"/>
</dbReference>
<protein>
    <recommendedName>
        <fullName evidence="4 6">dTDP-4-dehydrorhamnose reductase</fullName>
        <ecNumber evidence="3 6">1.1.1.133</ecNumber>
    </recommendedName>
</protein>
<organism evidence="8 9">
    <name type="scientific">Candidatus Thiodiazotropha endoloripes</name>
    <dbReference type="NCBI Taxonomy" id="1818881"/>
    <lineage>
        <taxon>Bacteria</taxon>
        <taxon>Pseudomonadati</taxon>
        <taxon>Pseudomonadota</taxon>
        <taxon>Gammaproteobacteria</taxon>
        <taxon>Chromatiales</taxon>
        <taxon>Sedimenticolaceae</taxon>
        <taxon>Candidatus Thiodiazotropha</taxon>
    </lineage>
</organism>
<reference evidence="8 9" key="1">
    <citation type="submission" date="2016-03" db="EMBL/GenBank/DDBJ databases">
        <title>Chemosynthetic sulphur-oxidizing symbionts of marine invertebrate animals are capable of nitrogen fixation.</title>
        <authorList>
            <person name="Petersen J.M."/>
            <person name="Kemper A."/>
            <person name="Gruber-Vodicka H."/>
            <person name="Cardini U."/>
            <person name="Geest Mvander."/>
            <person name="Kleiner M."/>
            <person name="Bulgheresi S."/>
            <person name="Fussmann M."/>
            <person name="Herbold C."/>
            <person name="Seah B.K.B."/>
            <person name="Antony C.Paul."/>
            <person name="Liu D."/>
            <person name="Belitz A."/>
            <person name="Weber M."/>
        </authorList>
    </citation>
    <scope>NUCLEOTIDE SEQUENCE [LARGE SCALE GENOMIC DNA]</scope>
    <source>
        <strain evidence="8">G_D</strain>
    </source>
</reference>
<dbReference type="Proteomes" id="UP000094849">
    <property type="component" value="Unassembled WGS sequence"/>
</dbReference>
<evidence type="ECO:0000313" key="8">
    <source>
        <dbReference type="EMBL" id="ODB97222.1"/>
    </source>
</evidence>
<evidence type="ECO:0000313" key="9">
    <source>
        <dbReference type="Proteomes" id="UP000094849"/>
    </source>
</evidence>
<evidence type="ECO:0000259" key="7">
    <source>
        <dbReference type="Pfam" id="PF04321"/>
    </source>
</evidence>
<comment type="cofactor">
    <cofactor evidence="6">
        <name>Mg(2+)</name>
        <dbReference type="ChEBI" id="CHEBI:18420"/>
    </cofactor>
    <text evidence="6">Binds 1 Mg(2+) ion per monomer.</text>
</comment>
<evidence type="ECO:0000256" key="6">
    <source>
        <dbReference type="RuleBase" id="RU364082"/>
    </source>
</evidence>
<dbReference type="EMBL" id="LVJZ01000003">
    <property type="protein sequence ID" value="ODB97222.1"/>
    <property type="molecule type" value="Genomic_DNA"/>
</dbReference>
<dbReference type="CDD" id="cd05254">
    <property type="entry name" value="dTDP_HR_like_SDR_e"/>
    <property type="match status" value="1"/>
</dbReference>
<keyword evidence="9" id="KW-1185">Reference proteome</keyword>